<evidence type="ECO:0000256" key="1">
    <source>
        <dbReference type="SAM" id="MobiDB-lite"/>
    </source>
</evidence>
<feature type="compositionally biased region" description="Basic and acidic residues" evidence="1">
    <location>
        <begin position="60"/>
        <end position="77"/>
    </location>
</feature>
<evidence type="ECO:0000313" key="2">
    <source>
        <dbReference type="EMBL" id="GES47431.1"/>
    </source>
</evidence>
<dbReference type="EMBL" id="BLAJ01000001">
    <property type="protein sequence ID" value="GES47431.1"/>
    <property type="molecule type" value="Genomic_DNA"/>
</dbReference>
<comment type="caution">
    <text evidence="2">The sequence shown here is derived from an EMBL/GenBank/DDBJ whole genome shotgun (WGS) entry which is preliminary data.</text>
</comment>
<proteinExistence type="predicted"/>
<feature type="region of interest" description="Disordered" evidence="1">
    <location>
        <begin position="32"/>
        <end position="116"/>
    </location>
</feature>
<organism evidence="2 3">
    <name type="scientific">Rhizobium dioscoreae</name>
    <dbReference type="NCBI Taxonomy" id="2653122"/>
    <lineage>
        <taxon>Bacteria</taxon>
        <taxon>Pseudomonadati</taxon>
        <taxon>Pseudomonadota</taxon>
        <taxon>Alphaproteobacteria</taxon>
        <taxon>Hyphomicrobiales</taxon>
        <taxon>Rhizobiaceae</taxon>
        <taxon>Rhizobium/Agrobacterium group</taxon>
        <taxon>Rhizobium</taxon>
    </lineage>
</organism>
<accession>A0ABQ0YVY4</accession>
<feature type="compositionally biased region" description="Basic residues" evidence="1">
    <location>
        <begin position="78"/>
        <end position="87"/>
    </location>
</feature>
<gene>
    <name evidence="2" type="ORF">RsS93_00450</name>
</gene>
<dbReference type="Proteomes" id="UP000390335">
    <property type="component" value="Unassembled WGS sequence"/>
</dbReference>
<protein>
    <submittedName>
        <fullName evidence="2">Uncharacterized protein</fullName>
    </submittedName>
</protein>
<sequence>MKVRWKKCVGLLKAGVFGYQKFMAADKTKIDEGQALQGGSTPSGVSGEAGARADAQQVTEADRRRERAAQKLRENLARRKQQVRARRAGQADETDGLPGAKPGDSADSAAKRDESQ</sequence>
<evidence type="ECO:0000313" key="3">
    <source>
        <dbReference type="Proteomes" id="UP000390335"/>
    </source>
</evidence>
<name>A0ABQ0YVY4_9HYPH</name>
<reference evidence="2 3" key="1">
    <citation type="journal article" date="2020" name="Genome Biol. Evol.">
        <title>Rhizobium dioscoreae sp. nov., a plant growth-promoting bacterium isolated from yam (Dioscorea species).</title>
        <authorList>
            <person name="Ouyabe M."/>
            <person name="Tanaka N."/>
            <person name="Shiwa Y."/>
            <person name="Fujita N."/>
            <person name="Kikuno H."/>
            <person name="Babil P."/>
            <person name="Shiwachi H."/>
        </authorList>
    </citation>
    <scope>NUCLEOTIDE SEQUENCE [LARGE SCALE GENOMIC DNA]</scope>
    <source>
        <strain evidence="2 3">S-93</strain>
    </source>
</reference>
<keyword evidence="3" id="KW-1185">Reference proteome</keyword>